<dbReference type="VEuPathDB" id="FungiDB:A1O9_00488"/>
<dbReference type="HOGENOM" id="CLU_103411_0_0_1"/>
<dbReference type="Proteomes" id="UP000027920">
    <property type="component" value="Unassembled WGS sequence"/>
</dbReference>
<dbReference type="EMBL" id="AMGV01000001">
    <property type="protein sequence ID" value="KEF62515.1"/>
    <property type="molecule type" value="Genomic_DNA"/>
</dbReference>
<sequence length="126" mass="14497">MDLRAICSAYAVCMSKQQFAQLPEFVHDNVIYNSKPPMTAKAYGRMINDIIRDLVDFRLDVEMLVVEPIGVLTDLNGMVSARFRLSHESQSEQALGRRTVFYEHVFFQFTQGKIAEIWPLIAWPGR</sequence>
<comment type="caution">
    <text evidence="1">The sequence shown here is derived from an EMBL/GenBank/DDBJ whole genome shotgun (WGS) entry which is preliminary data.</text>
</comment>
<dbReference type="Pfam" id="PF07366">
    <property type="entry name" value="SnoaL"/>
    <property type="match status" value="1"/>
</dbReference>
<dbReference type="InterPro" id="IPR032710">
    <property type="entry name" value="NTF2-like_dom_sf"/>
</dbReference>
<keyword evidence="2" id="KW-1185">Reference proteome</keyword>
<name>A0A072Q3N2_9EURO</name>
<dbReference type="SUPFAM" id="SSF54427">
    <property type="entry name" value="NTF2-like"/>
    <property type="match status" value="1"/>
</dbReference>
<reference evidence="1 2" key="1">
    <citation type="submission" date="2013-03" db="EMBL/GenBank/DDBJ databases">
        <title>The Genome Sequence of Exophiala aquamarina CBS 119918.</title>
        <authorList>
            <consortium name="The Broad Institute Genomics Platform"/>
            <person name="Cuomo C."/>
            <person name="de Hoog S."/>
            <person name="Gorbushina A."/>
            <person name="Walker B."/>
            <person name="Young S.K."/>
            <person name="Zeng Q."/>
            <person name="Gargeya S."/>
            <person name="Fitzgerald M."/>
            <person name="Haas B."/>
            <person name="Abouelleil A."/>
            <person name="Allen A.W."/>
            <person name="Alvarado L."/>
            <person name="Arachchi H.M."/>
            <person name="Berlin A.M."/>
            <person name="Chapman S.B."/>
            <person name="Gainer-Dewar J."/>
            <person name="Goldberg J."/>
            <person name="Griggs A."/>
            <person name="Gujja S."/>
            <person name="Hansen M."/>
            <person name="Howarth C."/>
            <person name="Imamovic A."/>
            <person name="Ireland A."/>
            <person name="Larimer J."/>
            <person name="McCowan C."/>
            <person name="Murphy C."/>
            <person name="Pearson M."/>
            <person name="Poon T.W."/>
            <person name="Priest M."/>
            <person name="Roberts A."/>
            <person name="Saif S."/>
            <person name="Shea T."/>
            <person name="Sisk P."/>
            <person name="Sykes S."/>
            <person name="Wortman J."/>
            <person name="Nusbaum C."/>
            <person name="Birren B."/>
        </authorList>
    </citation>
    <scope>NUCLEOTIDE SEQUENCE [LARGE SCALE GENOMIC DNA]</scope>
    <source>
        <strain evidence="1 2">CBS 119918</strain>
    </source>
</reference>
<dbReference type="GO" id="GO:0030638">
    <property type="term" value="P:polyketide metabolic process"/>
    <property type="evidence" value="ECO:0007669"/>
    <property type="project" value="InterPro"/>
</dbReference>
<dbReference type="AlphaFoldDB" id="A0A072Q3N2"/>
<accession>A0A072Q3N2</accession>
<dbReference type="OrthoDB" id="2830113at2759"/>
<dbReference type="InterPro" id="IPR009959">
    <property type="entry name" value="Cyclase_SnoaL-like"/>
</dbReference>
<dbReference type="Gene3D" id="3.10.450.50">
    <property type="match status" value="1"/>
</dbReference>
<evidence type="ECO:0000313" key="1">
    <source>
        <dbReference type="EMBL" id="KEF62515.1"/>
    </source>
</evidence>
<evidence type="ECO:0008006" key="3">
    <source>
        <dbReference type="Google" id="ProtNLM"/>
    </source>
</evidence>
<dbReference type="RefSeq" id="XP_013265105.1">
    <property type="nucleotide sequence ID" value="XM_013409651.1"/>
</dbReference>
<dbReference type="GeneID" id="25275439"/>
<evidence type="ECO:0000313" key="2">
    <source>
        <dbReference type="Proteomes" id="UP000027920"/>
    </source>
</evidence>
<organism evidence="1 2">
    <name type="scientific">Exophiala aquamarina CBS 119918</name>
    <dbReference type="NCBI Taxonomy" id="1182545"/>
    <lineage>
        <taxon>Eukaryota</taxon>
        <taxon>Fungi</taxon>
        <taxon>Dikarya</taxon>
        <taxon>Ascomycota</taxon>
        <taxon>Pezizomycotina</taxon>
        <taxon>Eurotiomycetes</taxon>
        <taxon>Chaetothyriomycetidae</taxon>
        <taxon>Chaetothyriales</taxon>
        <taxon>Herpotrichiellaceae</taxon>
        <taxon>Exophiala</taxon>
    </lineage>
</organism>
<protein>
    <recommendedName>
        <fullName evidence="3">SnoaL-like domain-containing protein</fullName>
    </recommendedName>
</protein>
<proteinExistence type="predicted"/>
<gene>
    <name evidence="1" type="ORF">A1O9_00488</name>
</gene>